<accession>A0A411YFX1</accession>
<dbReference type="Pfam" id="PF01071">
    <property type="entry name" value="GARS_A"/>
    <property type="match status" value="1"/>
</dbReference>
<dbReference type="OrthoDB" id="9807240at2"/>
<comment type="catalytic activity">
    <reaction evidence="12">
        <text>5-phospho-beta-D-ribosylamine + glycine + ATP = N(1)-(5-phospho-beta-D-ribosyl)glycinamide + ADP + phosphate + H(+)</text>
        <dbReference type="Rhea" id="RHEA:17453"/>
        <dbReference type="ChEBI" id="CHEBI:15378"/>
        <dbReference type="ChEBI" id="CHEBI:30616"/>
        <dbReference type="ChEBI" id="CHEBI:43474"/>
        <dbReference type="ChEBI" id="CHEBI:57305"/>
        <dbReference type="ChEBI" id="CHEBI:58681"/>
        <dbReference type="ChEBI" id="CHEBI:143788"/>
        <dbReference type="ChEBI" id="CHEBI:456216"/>
        <dbReference type="EC" id="6.3.4.13"/>
    </reaction>
</comment>
<gene>
    <name evidence="12 15" type="primary">purD</name>
    <name evidence="15" type="ORF">ER308_11720</name>
</gene>
<protein>
    <recommendedName>
        <fullName evidence="4 12">Phosphoribosylamine--glycine ligase</fullName>
        <ecNumber evidence="4 12">6.3.4.13</ecNumber>
    </recommendedName>
    <alternativeName>
        <fullName evidence="12">GARS</fullName>
    </alternativeName>
    <alternativeName>
        <fullName evidence="10 12">Glycinamide ribonucleotide synthetase</fullName>
    </alternativeName>
    <alternativeName>
        <fullName evidence="11 12">Phosphoribosylglycinamide synthetase</fullName>
    </alternativeName>
</protein>
<dbReference type="RefSeq" id="WP_131155162.1">
    <property type="nucleotide sequence ID" value="NZ_CP036402.1"/>
</dbReference>
<evidence type="ECO:0000256" key="3">
    <source>
        <dbReference type="ARBA" id="ARBA00005174"/>
    </source>
</evidence>
<dbReference type="GO" id="GO:0009113">
    <property type="term" value="P:purine nucleobase biosynthetic process"/>
    <property type="evidence" value="ECO:0007669"/>
    <property type="project" value="InterPro"/>
</dbReference>
<dbReference type="InterPro" id="IPR020559">
    <property type="entry name" value="PRibGlycinamide_synth_CS"/>
</dbReference>
<dbReference type="InterPro" id="IPR037123">
    <property type="entry name" value="PRibGlycinamide_synth_C_sf"/>
</dbReference>
<dbReference type="Gene3D" id="3.90.600.10">
    <property type="entry name" value="Phosphoribosylglycinamide synthetase, C-terminal domain"/>
    <property type="match status" value="1"/>
</dbReference>
<dbReference type="EMBL" id="CP036402">
    <property type="protein sequence ID" value="QBI20165.1"/>
    <property type="molecule type" value="Genomic_DNA"/>
</dbReference>
<keyword evidence="16" id="KW-1185">Reference proteome</keyword>
<dbReference type="GO" id="GO:0046872">
    <property type="term" value="F:metal ion binding"/>
    <property type="evidence" value="ECO:0007669"/>
    <property type="project" value="InterPro"/>
</dbReference>
<evidence type="ECO:0000256" key="5">
    <source>
        <dbReference type="ARBA" id="ARBA00022598"/>
    </source>
</evidence>
<sequence>MKVLVLGGGGREHALCWALDRSPSVQEVVCAPGNPGIAEVADVRALDVTDDEEVVALARALAADLVVVGPEAPLVAGVADALRGAGVAVFGPSADAARLEGSKAFAKEVMAAAGVPTARWWTGDDAEAARAALDEFAPPYVVKADGLAAGKGVVIASSRSQAEDAVDEALVTGAFGEAGRRVVLEEFLQGPEVSLFGVADGQYARALVAAQDYKRIGDDDTGPNTGGMGAYSPVPALDDAAVEALGEAILGPVAAALAERGTPYVGVLYAGLVMTPDGPKVLEFNARFGDPEAQAFLPRLRADGPGDLGLLLSAAARGDLPGAPPLAWDRRACATVVLASAGYPASSSSGDPISGVREAAAVPDALVFHAGTAVEEGELVTAGGRVLSVSGLGATVAQARAISYQAADRIWFAGQQRREDIAARPLGG</sequence>
<comment type="cofactor">
    <cofactor evidence="2">
        <name>Mg(2+)</name>
        <dbReference type="ChEBI" id="CHEBI:18420"/>
    </cofactor>
</comment>
<evidence type="ECO:0000256" key="10">
    <source>
        <dbReference type="ARBA" id="ARBA00042242"/>
    </source>
</evidence>
<dbReference type="InterPro" id="IPR013815">
    <property type="entry name" value="ATP_grasp_subdomain_1"/>
</dbReference>
<name>A0A411YFX1_9ACTN</name>
<evidence type="ECO:0000256" key="7">
    <source>
        <dbReference type="ARBA" id="ARBA00022755"/>
    </source>
</evidence>
<dbReference type="PANTHER" id="PTHR43472">
    <property type="entry name" value="PHOSPHORIBOSYLAMINE--GLYCINE LIGASE"/>
    <property type="match status" value="1"/>
</dbReference>
<evidence type="ECO:0000313" key="16">
    <source>
        <dbReference type="Proteomes" id="UP000291469"/>
    </source>
</evidence>
<dbReference type="GO" id="GO:0004637">
    <property type="term" value="F:phosphoribosylamine-glycine ligase activity"/>
    <property type="evidence" value="ECO:0007669"/>
    <property type="project" value="UniProtKB-UniRule"/>
</dbReference>
<dbReference type="SMART" id="SM01209">
    <property type="entry name" value="GARS_A"/>
    <property type="match status" value="1"/>
</dbReference>
<evidence type="ECO:0000256" key="2">
    <source>
        <dbReference type="ARBA" id="ARBA00001946"/>
    </source>
</evidence>
<keyword evidence="6 13" id="KW-0547">Nucleotide-binding</keyword>
<proteinExistence type="inferred from homology"/>
<dbReference type="PROSITE" id="PS00184">
    <property type="entry name" value="GARS"/>
    <property type="match status" value="1"/>
</dbReference>
<dbReference type="InterPro" id="IPR020561">
    <property type="entry name" value="PRibGlycinamid_synth_ATP-grasp"/>
</dbReference>
<dbReference type="EC" id="6.3.4.13" evidence="4 12"/>
<dbReference type="SUPFAM" id="SSF51246">
    <property type="entry name" value="Rudiment single hybrid motif"/>
    <property type="match status" value="1"/>
</dbReference>
<evidence type="ECO:0000256" key="12">
    <source>
        <dbReference type="HAMAP-Rule" id="MF_00138"/>
    </source>
</evidence>
<dbReference type="InterPro" id="IPR000115">
    <property type="entry name" value="PRibGlycinamide_synth"/>
</dbReference>
<dbReference type="HAMAP" id="MF_00138">
    <property type="entry name" value="GARS"/>
    <property type="match status" value="1"/>
</dbReference>
<evidence type="ECO:0000256" key="9">
    <source>
        <dbReference type="ARBA" id="ARBA00038345"/>
    </source>
</evidence>
<dbReference type="InterPro" id="IPR020562">
    <property type="entry name" value="PRibGlycinamide_synth_N"/>
</dbReference>
<evidence type="ECO:0000256" key="4">
    <source>
        <dbReference type="ARBA" id="ARBA00013255"/>
    </source>
</evidence>
<dbReference type="SUPFAM" id="SSF52440">
    <property type="entry name" value="PreATP-grasp domain"/>
    <property type="match status" value="1"/>
</dbReference>
<dbReference type="InterPro" id="IPR016185">
    <property type="entry name" value="PreATP-grasp_dom_sf"/>
</dbReference>
<dbReference type="InterPro" id="IPR011761">
    <property type="entry name" value="ATP-grasp"/>
</dbReference>
<dbReference type="NCBIfam" id="TIGR00877">
    <property type="entry name" value="purD"/>
    <property type="match status" value="1"/>
</dbReference>
<feature type="domain" description="ATP-grasp" evidence="14">
    <location>
        <begin position="107"/>
        <end position="316"/>
    </location>
</feature>
<reference evidence="15 16" key="1">
    <citation type="submission" date="2019-01" db="EMBL/GenBank/DDBJ databases">
        <title>Egibacter rhizosphaerae EGI 80759T.</title>
        <authorList>
            <person name="Chen D.-D."/>
            <person name="Tian Y."/>
            <person name="Jiao J.-Y."/>
            <person name="Zhang X.-T."/>
            <person name="Zhang Y.-G."/>
            <person name="Zhang Y."/>
            <person name="Xiao M."/>
            <person name="Shu W.-S."/>
            <person name="Li W.-J."/>
        </authorList>
    </citation>
    <scope>NUCLEOTIDE SEQUENCE [LARGE SCALE GENOMIC DNA]</scope>
    <source>
        <strain evidence="15 16">EGI 80759</strain>
    </source>
</reference>
<dbReference type="UniPathway" id="UPA00074">
    <property type="reaction ID" value="UER00125"/>
</dbReference>
<evidence type="ECO:0000256" key="6">
    <source>
        <dbReference type="ARBA" id="ARBA00022741"/>
    </source>
</evidence>
<dbReference type="PANTHER" id="PTHR43472:SF1">
    <property type="entry name" value="PHOSPHORIBOSYLAMINE--GLYCINE LIGASE, CHLOROPLASTIC"/>
    <property type="match status" value="1"/>
</dbReference>
<comment type="cofactor">
    <cofactor evidence="1">
        <name>Mn(2+)</name>
        <dbReference type="ChEBI" id="CHEBI:29035"/>
    </cofactor>
</comment>
<dbReference type="InterPro" id="IPR020560">
    <property type="entry name" value="PRibGlycinamide_synth_C-dom"/>
</dbReference>
<dbReference type="KEGG" id="erz:ER308_11720"/>
<dbReference type="SMART" id="SM01210">
    <property type="entry name" value="GARS_C"/>
    <property type="match status" value="1"/>
</dbReference>
<evidence type="ECO:0000256" key="13">
    <source>
        <dbReference type="PROSITE-ProRule" id="PRU00409"/>
    </source>
</evidence>
<dbReference type="InterPro" id="IPR011054">
    <property type="entry name" value="Rudment_hybrid_motif"/>
</dbReference>
<keyword evidence="7 12" id="KW-0658">Purine biosynthesis</keyword>
<organism evidence="15 16">
    <name type="scientific">Egibacter rhizosphaerae</name>
    <dbReference type="NCBI Taxonomy" id="1670831"/>
    <lineage>
        <taxon>Bacteria</taxon>
        <taxon>Bacillati</taxon>
        <taxon>Actinomycetota</taxon>
        <taxon>Nitriliruptoria</taxon>
        <taxon>Egibacterales</taxon>
        <taxon>Egibacteraceae</taxon>
        <taxon>Egibacter</taxon>
    </lineage>
</organism>
<dbReference type="GO" id="GO:0006189">
    <property type="term" value="P:'de novo' IMP biosynthetic process"/>
    <property type="evidence" value="ECO:0007669"/>
    <property type="project" value="UniProtKB-UniRule"/>
</dbReference>
<dbReference type="GO" id="GO:0005524">
    <property type="term" value="F:ATP binding"/>
    <property type="evidence" value="ECO:0007669"/>
    <property type="project" value="UniProtKB-UniRule"/>
</dbReference>
<dbReference type="Pfam" id="PF02843">
    <property type="entry name" value="GARS_C"/>
    <property type="match status" value="1"/>
</dbReference>
<dbReference type="Gene3D" id="3.40.50.20">
    <property type="match status" value="1"/>
</dbReference>
<evidence type="ECO:0000259" key="14">
    <source>
        <dbReference type="PROSITE" id="PS50975"/>
    </source>
</evidence>
<dbReference type="Proteomes" id="UP000291469">
    <property type="component" value="Chromosome"/>
</dbReference>
<dbReference type="Pfam" id="PF02844">
    <property type="entry name" value="GARS_N"/>
    <property type="match status" value="1"/>
</dbReference>
<dbReference type="Gene3D" id="3.30.470.20">
    <property type="entry name" value="ATP-grasp fold, B domain"/>
    <property type="match status" value="1"/>
</dbReference>
<keyword evidence="8 13" id="KW-0067">ATP-binding</keyword>
<dbReference type="Gene3D" id="3.30.1490.20">
    <property type="entry name" value="ATP-grasp fold, A domain"/>
    <property type="match status" value="1"/>
</dbReference>
<evidence type="ECO:0000256" key="8">
    <source>
        <dbReference type="ARBA" id="ARBA00022840"/>
    </source>
</evidence>
<evidence type="ECO:0000313" key="15">
    <source>
        <dbReference type="EMBL" id="QBI20165.1"/>
    </source>
</evidence>
<dbReference type="SUPFAM" id="SSF56059">
    <property type="entry name" value="Glutathione synthetase ATP-binding domain-like"/>
    <property type="match status" value="1"/>
</dbReference>
<dbReference type="AlphaFoldDB" id="A0A411YFX1"/>
<evidence type="ECO:0000256" key="1">
    <source>
        <dbReference type="ARBA" id="ARBA00001936"/>
    </source>
</evidence>
<comment type="similarity">
    <text evidence="9 12">Belongs to the GARS family.</text>
</comment>
<evidence type="ECO:0000256" key="11">
    <source>
        <dbReference type="ARBA" id="ARBA00042864"/>
    </source>
</evidence>
<dbReference type="PROSITE" id="PS50975">
    <property type="entry name" value="ATP_GRASP"/>
    <property type="match status" value="1"/>
</dbReference>
<keyword evidence="5 12" id="KW-0436">Ligase</keyword>
<comment type="pathway">
    <text evidence="3 12">Purine metabolism; IMP biosynthesis via de novo pathway; N(1)-(5-phospho-D-ribosyl)glycinamide from 5-phospho-alpha-D-ribose 1-diphosphate: step 2/2.</text>
</comment>